<name>A0AAV4VDM9_CAEEX</name>
<reference evidence="2 3" key="1">
    <citation type="submission" date="2021-06" db="EMBL/GenBank/DDBJ databases">
        <title>Caerostris extrusa draft genome.</title>
        <authorList>
            <person name="Kono N."/>
            <person name="Arakawa K."/>
        </authorList>
    </citation>
    <scope>NUCLEOTIDE SEQUENCE [LARGE SCALE GENOMIC DNA]</scope>
</reference>
<dbReference type="AlphaFoldDB" id="A0AAV4VDM9"/>
<organism evidence="2 3">
    <name type="scientific">Caerostris extrusa</name>
    <name type="common">Bark spider</name>
    <name type="synonym">Caerostris bankana</name>
    <dbReference type="NCBI Taxonomy" id="172846"/>
    <lineage>
        <taxon>Eukaryota</taxon>
        <taxon>Metazoa</taxon>
        <taxon>Ecdysozoa</taxon>
        <taxon>Arthropoda</taxon>
        <taxon>Chelicerata</taxon>
        <taxon>Arachnida</taxon>
        <taxon>Araneae</taxon>
        <taxon>Araneomorphae</taxon>
        <taxon>Entelegynae</taxon>
        <taxon>Araneoidea</taxon>
        <taxon>Araneidae</taxon>
        <taxon>Caerostris</taxon>
    </lineage>
</organism>
<comment type="caution">
    <text evidence="2">The sequence shown here is derived from an EMBL/GenBank/DDBJ whole genome shotgun (WGS) entry which is preliminary data.</text>
</comment>
<dbReference type="Proteomes" id="UP001054945">
    <property type="component" value="Unassembled WGS sequence"/>
</dbReference>
<evidence type="ECO:0000313" key="2">
    <source>
        <dbReference type="EMBL" id="GIY68246.1"/>
    </source>
</evidence>
<feature type="region of interest" description="Disordered" evidence="1">
    <location>
        <begin position="43"/>
        <end position="65"/>
    </location>
</feature>
<protein>
    <submittedName>
        <fullName evidence="2">Uncharacterized protein</fullName>
    </submittedName>
</protein>
<accession>A0AAV4VDM9</accession>
<keyword evidence="3" id="KW-1185">Reference proteome</keyword>
<evidence type="ECO:0000256" key="1">
    <source>
        <dbReference type="SAM" id="MobiDB-lite"/>
    </source>
</evidence>
<sequence>MTLGDVCHIHKRSSYHHCCMKIPPPTCTSEQINHMTGREDQSRCIPKGAKRCPSSHNPSDTEEQVMLQPEMLRKTVLALCRTEDVLLQRWSATLLARRGSISGSRAPHHQSFGTRALWKLRL</sequence>
<evidence type="ECO:0000313" key="3">
    <source>
        <dbReference type="Proteomes" id="UP001054945"/>
    </source>
</evidence>
<proteinExistence type="predicted"/>
<dbReference type="EMBL" id="BPLR01014347">
    <property type="protein sequence ID" value="GIY68246.1"/>
    <property type="molecule type" value="Genomic_DNA"/>
</dbReference>
<gene>
    <name evidence="2" type="ORF">CEXT_362491</name>
</gene>